<feature type="compositionally biased region" description="Low complexity" evidence="2">
    <location>
        <begin position="529"/>
        <end position="546"/>
    </location>
</feature>
<feature type="region of interest" description="Disordered" evidence="2">
    <location>
        <begin position="26"/>
        <end position="75"/>
    </location>
</feature>
<dbReference type="PANTHER" id="PTHR47329">
    <property type="entry name" value="OS05G0129900 PROTEIN"/>
    <property type="match status" value="1"/>
</dbReference>
<gene>
    <name evidence="4" type="primary">g3702</name>
    <name evidence="4" type="ORF">VP750_LOCUS3157</name>
</gene>
<feature type="region of interest" description="Disordered" evidence="2">
    <location>
        <begin position="156"/>
        <end position="234"/>
    </location>
</feature>
<name>A0ABP1FNE2_9CHLO</name>
<dbReference type="InterPro" id="IPR019734">
    <property type="entry name" value="TPR_rpt"/>
</dbReference>
<feature type="compositionally biased region" description="Polar residues" evidence="2">
    <location>
        <begin position="128"/>
        <end position="142"/>
    </location>
</feature>
<evidence type="ECO:0000256" key="1">
    <source>
        <dbReference type="PROSITE-ProRule" id="PRU00339"/>
    </source>
</evidence>
<feature type="compositionally biased region" description="Basic and acidic residues" evidence="2">
    <location>
        <begin position="384"/>
        <end position="400"/>
    </location>
</feature>
<dbReference type="Gene3D" id="1.25.40.10">
    <property type="entry name" value="Tetratricopeptide repeat domain"/>
    <property type="match status" value="1"/>
</dbReference>
<feature type="region of interest" description="Disordered" evidence="2">
    <location>
        <begin position="119"/>
        <end position="142"/>
    </location>
</feature>
<comment type="caution">
    <text evidence="4">The sequence shown here is derived from an EMBL/GenBank/DDBJ whole genome shotgun (WGS) entry which is preliminary data.</text>
</comment>
<proteinExistence type="predicted"/>
<evidence type="ECO:0000313" key="5">
    <source>
        <dbReference type="Proteomes" id="UP001497392"/>
    </source>
</evidence>
<dbReference type="PANTHER" id="PTHR47329:SF1">
    <property type="entry name" value="OS05G0129900 PROTEIN"/>
    <property type="match status" value="1"/>
</dbReference>
<feature type="compositionally biased region" description="Low complexity" evidence="2">
    <location>
        <begin position="562"/>
        <end position="579"/>
    </location>
</feature>
<sequence length="703" mass="75443">MDASKRKVSRELTAEQYLHDILSWRDQQSKSSPSVLHKHLEDSFDGQPVTERHKRKDEGREPFQDNAGRYPLSDAWTENTEANALSQSGRVRADLHTYDKAAEKWDNFDVEAALAELSDDDVQDAKPQISQRSVTATDQQGVPQAADVILKSGPHQQPKLDAIKSQHTRPKTTFQPRTMSNFSFSKAAGLQQQQPEGKSSRLGSKSKALPDSKSTDGNGTHSKPAVPKATDADREEAAFWKDKGNMAFKAQKWEVAAEAYSRSIEAEPTCVAYANRAMARLKAGDAVAAEEDCSAALQLDATYLKAWLRRSSARKLLGRQLDAIDDLEQALRLEPESKSMAADLKALIAEHEAVSPLHLPSVTMPIKSESAQSSVPAEQPKPGTRPEAEPKEAPTDRQTEAKAATAEPAASKAEVHGQALHHPTSEAQHEKLARIAPFAAALGSKSKADSSSIPLQHTSKEASPAPVQKVQRAGASQVTEQTSSAEIQPGKAAAITEPGSSQGSFLGKALSGASAKPKVPGNAQLSTSQAQQIANAAAAGALPSQQNGTQSMNGTGQHHSKAAAAAASSASKGLAARSLQPPKTSSEFEKVWKSLRDDPSSQAAYLKMLQDTPLDKLLKHSLTGSVLSSVLSCLLTQVIQSDDTLAVSLLKAMPRVPRFEMTMMCLSREDKAALCHAWDEASSRTESTGLQADMSALKKVYKL</sequence>
<keyword evidence="1" id="KW-0802">TPR repeat</keyword>
<feature type="region of interest" description="Disordered" evidence="2">
    <location>
        <begin position="367"/>
        <end position="430"/>
    </location>
</feature>
<feature type="domain" description="RNA-polymerase II-associated protein 3-like C-terminal" evidence="3">
    <location>
        <begin position="581"/>
        <end position="671"/>
    </location>
</feature>
<dbReference type="InterPro" id="IPR025986">
    <property type="entry name" value="RPAP3-like_C"/>
</dbReference>
<evidence type="ECO:0000313" key="4">
    <source>
        <dbReference type="EMBL" id="CAL5221498.1"/>
    </source>
</evidence>
<dbReference type="Pfam" id="PF13877">
    <property type="entry name" value="RPAP3_C"/>
    <property type="match status" value="1"/>
</dbReference>
<feature type="repeat" description="TPR" evidence="1">
    <location>
        <begin position="304"/>
        <end position="337"/>
    </location>
</feature>
<feature type="repeat" description="TPR" evidence="1">
    <location>
        <begin position="237"/>
        <end position="270"/>
    </location>
</feature>
<organism evidence="4 5">
    <name type="scientific">Coccomyxa viridis</name>
    <dbReference type="NCBI Taxonomy" id="1274662"/>
    <lineage>
        <taxon>Eukaryota</taxon>
        <taxon>Viridiplantae</taxon>
        <taxon>Chlorophyta</taxon>
        <taxon>core chlorophytes</taxon>
        <taxon>Trebouxiophyceae</taxon>
        <taxon>Trebouxiophyceae incertae sedis</taxon>
        <taxon>Coccomyxaceae</taxon>
        <taxon>Coccomyxa</taxon>
    </lineage>
</organism>
<evidence type="ECO:0000259" key="3">
    <source>
        <dbReference type="Pfam" id="PF13877"/>
    </source>
</evidence>
<dbReference type="SMART" id="SM00028">
    <property type="entry name" value="TPR"/>
    <property type="match status" value="3"/>
</dbReference>
<feature type="compositionally biased region" description="Low complexity" evidence="2">
    <location>
        <begin position="401"/>
        <end position="412"/>
    </location>
</feature>
<evidence type="ECO:0000256" key="2">
    <source>
        <dbReference type="SAM" id="MobiDB-lite"/>
    </source>
</evidence>
<dbReference type="PROSITE" id="PS50005">
    <property type="entry name" value="TPR"/>
    <property type="match status" value="2"/>
</dbReference>
<dbReference type="EMBL" id="CAXHTA020000005">
    <property type="protein sequence ID" value="CAL5221498.1"/>
    <property type="molecule type" value="Genomic_DNA"/>
</dbReference>
<feature type="compositionally biased region" description="Polar residues" evidence="2">
    <location>
        <begin position="171"/>
        <end position="203"/>
    </location>
</feature>
<protein>
    <submittedName>
        <fullName evidence="4">G3702 protein</fullName>
    </submittedName>
</protein>
<dbReference type="InterPro" id="IPR011990">
    <property type="entry name" value="TPR-like_helical_dom_sf"/>
</dbReference>
<feature type="compositionally biased region" description="Polar residues" evidence="2">
    <location>
        <begin position="547"/>
        <end position="557"/>
    </location>
</feature>
<dbReference type="Proteomes" id="UP001497392">
    <property type="component" value="Unassembled WGS sequence"/>
</dbReference>
<feature type="compositionally biased region" description="Polar residues" evidence="2">
    <location>
        <begin position="474"/>
        <end position="486"/>
    </location>
</feature>
<feature type="region of interest" description="Disordered" evidence="2">
    <location>
        <begin position="448"/>
        <end position="585"/>
    </location>
</feature>
<reference evidence="4 5" key="1">
    <citation type="submission" date="2024-06" db="EMBL/GenBank/DDBJ databases">
        <authorList>
            <person name="Kraege A."/>
            <person name="Thomma B."/>
        </authorList>
    </citation>
    <scope>NUCLEOTIDE SEQUENCE [LARGE SCALE GENOMIC DNA]</scope>
</reference>
<dbReference type="SUPFAM" id="SSF48452">
    <property type="entry name" value="TPR-like"/>
    <property type="match status" value="1"/>
</dbReference>
<keyword evidence="5" id="KW-1185">Reference proteome</keyword>
<accession>A0ABP1FNE2</accession>